<dbReference type="EMBL" id="AP024412">
    <property type="protein sequence ID" value="BCR35442.1"/>
    <property type="molecule type" value="Genomic_DNA"/>
</dbReference>
<evidence type="ECO:0000256" key="5">
    <source>
        <dbReference type="ARBA" id="ARBA00022692"/>
    </source>
</evidence>
<dbReference type="InterPro" id="IPR023011">
    <property type="entry name" value="ATP_synth_F0_asu_AS"/>
</dbReference>
<dbReference type="InterPro" id="IPR035908">
    <property type="entry name" value="F0_ATP_A_sf"/>
</dbReference>
<dbReference type="PRINTS" id="PR00123">
    <property type="entry name" value="ATPASEA"/>
</dbReference>
<proteinExistence type="inferred from homology"/>
<keyword evidence="4" id="KW-0138">CF(0)</keyword>
<name>A0A7U9XV75_9MOLU</name>
<dbReference type="PROSITE" id="PS00449">
    <property type="entry name" value="ATPASE_A"/>
    <property type="match status" value="1"/>
</dbReference>
<dbReference type="InterPro" id="IPR000568">
    <property type="entry name" value="ATP_synth_F0_asu"/>
</dbReference>
<keyword evidence="3" id="KW-0813">Transport</keyword>
<dbReference type="Pfam" id="PF00119">
    <property type="entry name" value="ATP-synt_A"/>
    <property type="match status" value="1"/>
</dbReference>
<dbReference type="KEGG" id="manr:MPAN_003350"/>
<dbReference type="PANTHER" id="PTHR42823:SF3">
    <property type="entry name" value="ATP SYNTHASE SUBUNIT A, CHLOROPLASTIC"/>
    <property type="match status" value="1"/>
</dbReference>
<evidence type="ECO:0000256" key="2">
    <source>
        <dbReference type="ARBA" id="ARBA00006810"/>
    </source>
</evidence>
<keyword evidence="10" id="KW-0066">ATP synthesis</keyword>
<evidence type="ECO:0000256" key="10">
    <source>
        <dbReference type="ARBA" id="ARBA00023310"/>
    </source>
</evidence>
<keyword evidence="7" id="KW-1133">Transmembrane helix</keyword>
<dbReference type="GO" id="GO:0045259">
    <property type="term" value="C:proton-transporting ATP synthase complex"/>
    <property type="evidence" value="ECO:0007669"/>
    <property type="project" value="UniProtKB-KW"/>
</dbReference>
<dbReference type="SUPFAM" id="SSF81336">
    <property type="entry name" value="F1F0 ATP synthase subunit A"/>
    <property type="match status" value="1"/>
</dbReference>
<dbReference type="Proteomes" id="UP000620133">
    <property type="component" value="Chromosome"/>
</dbReference>
<evidence type="ECO:0000313" key="11">
    <source>
        <dbReference type="EMBL" id="BCR35442.1"/>
    </source>
</evidence>
<organism evidence="11 12">
    <name type="scientific">Mariniplasma anaerobium</name>
    <dbReference type="NCBI Taxonomy" id="2735436"/>
    <lineage>
        <taxon>Bacteria</taxon>
        <taxon>Bacillati</taxon>
        <taxon>Mycoplasmatota</taxon>
        <taxon>Mollicutes</taxon>
        <taxon>Acholeplasmatales</taxon>
        <taxon>Acholeplasmataceae</taxon>
        <taxon>Mariniplasma</taxon>
    </lineage>
</organism>
<dbReference type="InterPro" id="IPR045082">
    <property type="entry name" value="ATP_syn_F0_a_bact/chloroplast"/>
</dbReference>
<protein>
    <submittedName>
        <fullName evidence="11">ATP synthase subunit a</fullName>
    </submittedName>
</protein>
<dbReference type="AlphaFoldDB" id="A0A7U9XV75"/>
<dbReference type="RefSeq" id="WP_176239644.1">
    <property type="nucleotide sequence ID" value="NZ_AP024412.1"/>
</dbReference>
<evidence type="ECO:0000256" key="1">
    <source>
        <dbReference type="ARBA" id="ARBA00004141"/>
    </source>
</evidence>
<evidence type="ECO:0000256" key="7">
    <source>
        <dbReference type="ARBA" id="ARBA00022989"/>
    </source>
</evidence>
<sequence length="227" mass="25406">MFDQVLDYLTHLPVYFLTSLGIILVLIIFSVVIGNYVSKLDVRDKPNIIATLVIQFIDFFNNYVKSYIGKHWKFVTPITLTLALYVAVANMSGILALEAPTRYTSITFSLSIISFIVVQATGFISQSWRHLLGLFKPLWPLFPLNLISDVTPILSMALRLFGNIVSGSVILMLVYKLTGWASIIVAPAFHLVFDIGFGLVQTLVLVLLTIVFASIKIDEDDLDFNKN</sequence>
<dbReference type="Gene3D" id="1.20.120.220">
    <property type="entry name" value="ATP synthase, F0 complex, subunit A"/>
    <property type="match status" value="1"/>
</dbReference>
<evidence type="ECO:0000256" key="4">
    <source>
        <dbReference type="ARBA" id="ARBA00022547"/>
    </source>
</evidence>
<comment type="similarity">
    <text evidence="2">Belongs to the ATPase A chain family.</text>
</comment>
<keyword evidence="12" id="KW-1185">Reference proteome</keyword>
<dbReference type="CDD" id="cd00310">
    <property type="entry name" value="ATP-synt_Fo_a_6"/>
    <property type="match status" value="1"/>
</dbReference>
<dbReference type="GO" id="GO:0005886">
    <property type="term" value="C:plasma membrane"/>
    <property type="evidence" value="ECO:0007669"/>
    <property type="project" value="TreeGrafter"/>
</dbReference>
<gene>
    <name evidence="11" type="primary">atpA_1</name>
    <name evidence="11" type="ORF">MPAN_003350</name>
</gene>
<keyword evidence="6" id="KW-0375">Hydrogen ion transport</keyword>
<keyword evidence="5" id="KW-0812">Transmembrane</keyword>
<evidence type="ECO:0000256" key="9">
    <source>
        <dbReference type="ARBA" id="ARBA00023136"/>
    </source>
</evidence>
<dbReference type="PANTHER" id="PTHR42823">
    <property type="entry name" value="ATP SYNTHASE SUBUNIT A, CHLOROPLASTIC"/>
    <property type="match status" value="1"/>
</dbReference>
<accession>A0A7U9XV75</accession>
<keyword evidence="8" id="KW-0406">Ion transport</keyword>
<evidence type="ECO:0000256" key="6">
    <source>
        <dbReference type="ARBA" id="ARBA00022781"/>
    </source>
</evidence>
<evidence type="ECO:0000313" key="12">
    <source>
        <dbReference type="Proteomes" id="UP000620133"/>
    </source>
</evidence>
<dbReference type="GO" id="GO:0046933">
    <property type="term" value="F:proton-transporting ATP synthase activity, rotational mechanism"/>
    <property type="evidence" value="ECO:0007669"/>
    <property type="project" value="TreeGrafter"/>
</dbReference>
<comment type="subcellular location">
    <subcellularLocation>
        <location evidence="1">Membrane</location>
        <topology evidence="1">Multi-pass membrane protein</topology>
    </subcellularLocation>
</comment>
<evidence type="ECO:0000256" key="8">
    <source>
        <dbReference type="ARBA" id="ARBA00023065"/>
    </source>
</evidence>
<evidence type="ECO:0000256" key="3">
    <source>
        <dbReference type="ARBA" id="ARBA00022448"/>
    </source>
</evidence>
<dbReference type="GO" id="GO:0042777">
    <property type="term" value="P:proton motive force-driven plasma membrane ATP synthesis"/>
    <property type="evidence" value="ECO:0007669"/>
    <property type="project" value="TreeGrafter"/>
</dbReference>
<keyword evidence="9" id="KW-0472">Membrane</keyword>
<reference evidence="11" key="1">
    <citation type="submission" date="2021-01" db="EMBL/GenBank/DDBJ databases">
        <title>Draft genome sequence of Acholeplasmataceae bacterium strain Mahy22.</title>
        <authorList>
            <person name="Watanabe M."/>
            <person name="Kojima H."/>
            <person name="Fukui M."/>
        </authorList>
    </citation>
    <scope>NUCLEOTIDE SEQUENCE</scope>
    <source>
        <strain evidence="11">Mahy22</strain>
    </source>
</reference>